<sequence>MYERLWNQRLDLSISLTKRKNSFSYFTDCCATTESQLIEHRLLGKRDGDTAFVTVLYEIVFP</sequence>
<proteinExistence type="predicted"/>
<evidence type="ECO:0000313" key="3">
    <source>
        <dbReference type="Proteomes" id="UP000275747"/>
    </source>
</evidence>
<reference evidence="1 3" key="2">
    <citation type="submission" date="2018-10" db="EMBL/GenBank/DDBJ databases">
        <title>Escaping from acidified nitrite in gastric host defense: Transcriptomic basis for resistance to free nitrous acid in Enterococcus faecalis.</title>
        <authorList>
            <person name="Yu Z."/>
            <person name="Shi D."/>
            <person name="Liu W."/>
            <person name="Meng F."/>
        </authorList>
    </citation>
    <scope>NUCLEOTIDE SEQUENCE [LARGE SCALE GENOMIC DNA]</scope>
    <source>
        <strain evidence="1 3">JE1</strain>
    </source>
</reference>
<evidence type="ECO:0000313" key="4">
    <source>
        <dbReference type="Proteomes" id="UP000448762"/>
    </source>
</evidence>
<dbReference type="Proteomes" id="UP000275747">
    <property type="component" value="Chromosome"/>
</dbReference>
<dbReference type="EMBL" id="CP033041">
    <property type="protein sequence ID" value="AYM73434.1"/>
    <property type="molecule type" value="Genomic_DNA"/>
</dbReference>
<reference evidence="2 4" key="1">
    <citation type="submission" date="2018-07" db="EMBL/GenBank/DDBJ databases">
        <title>High quality draft genome sequencing of Enterococcus faecium exhibiting probiotic potential isolated from mucus of freshwater fish.</title>
        <authorList>
            <person name="El-Jeni R."/>
            <person name="Ghedira K."/>
            <person name="Abdelhak S."/>
            <person name="El-Bour M."/>
            <person name="Bouhaouala-Zahar B."/>
        </authorList>
    </citation>
    <scope>NUCLEOTIDE SEQUENCE [LARGE SCALE GENOMIC DNA]</scope>
    <source>
        <strain evidence="2 4">R.A73</strain>
    </source>
</reference>
<name>A0A7V7GP76_ENTFC</name>
<dbReference type="AlphaFoldDB" id="A0A7V7GP76"/>
<evidence type="ECO:0000313" key="1">
    <source>
        <dbReference type="EMBL" id="AYM73434.1"/>
    </source>
</evidence>
<gene>
    <name evidence="1" type="ORF">D9Z05_09330</name>
    <name evidence="2" type="ORF">DTX73_04245</name>
</gene>
<dbReference type="EMBL" id="QOVC01000003">
    <property type="protein sequence ID" value="KAA0691531.1"/>
    <property type="molecule type" value="Genomic_DNA"/>
</dbReference>
<organism evidence="2 4">
    <name type="scientific">Enterococcus faecium</name>
    <name type="common">Streptococcus faecium</name>
    <dbReference type="NCBI Taxonomy" id="1352"/>
    <lineage>
        <taxon>Bacteria</taxon>
        <taxon>Bacillati</taxon>
        <taxon>Bacillota</taxon>
        <taxon>Bacilli</taxon>
        <taxon>Lactobacillales</taxon>
        <taxon>Enterococcaceae</taxon>
        <taxon>Enterococcus</taxon>
    </lineage>
</organism>
<protein>
    <submittedName>
        <fullName evidence="2">Uncharacterized protein</fullName>
    </submittedName>
</protein>
<dbReference type="Proteomes" id="UP000448762">
    <property type="component" value="Unassembled WGS sequence"/>
</dbReference>
<evidence type="ECO:0000313" key="2">
    <source>
        <dbReference type="EMBL" id="KAA0691531.1"/>
    </source>
</evidence>
<accession>A0A7V7GP76</accession>